<dbReference type="OrthoDB" id="10036964at2759"/>
<keyword evidence="3 9" id="KW-0812">Transmembrane</keyword>
<feature type="transmembrane region" description="Helical" evidence="11">
    <location>
        <begin position="188"/>
        <end position="208"/>
    </location>
</feature>
<proteinExistence type="inferred from homology"/>
<evidence type="ECO:0000259" key="12">
    <source>
        <dbReference type="PROSITE" id="PS50262"/>
    </source>
</evidence>
<reference evidence="13" key="1">
    <citation type="submission" date="2021-03" db="EMBL/GenBank/DDBJ databases">
        <title>Chromosome level genome of the anhydrobiotic midge Polypedilum vanderplanki.</title>
        <authorList>
            <person name="Yoshida Y."/>
            <person name="Kikawada T."/>
            <person name="Gusev O."/>
        </authorList>
    </citation>
    <scope>NUCLEOTIDE SEQUENCE</scope>
    <source>
        <strain evidence="13">NIAS01</strain>
        <tissue evidence="13">Whole body or cell culture</tissue>
    </source>
</reference>
<evidence type="ECO:0000256" key="4">
    <source>
        <dbReference type="ARBA" id="ARBA00022989"/>
    </source>
</evidence>
<dbReference type="PANTHER" id="PTHR24243">
    <property type="entry name" value="G-PROTEIN COUPLED RECEPTOR"/>
    <property type="match status" value="1"/>
</dbReference>
<keyword evidence="14" id="KW-1185">Reference proteome</keyword>
<evidence type="ECO:0000256" key="3">
    <source>
        <dbReference type="ARBA" id="ARBA00022692"/>
    </source>
</evidence>
<feature type="transmembrane region" description="Helical" evidence="11">
    <location>
        <begin position="229"/>
        <end position="248"/>
    </location>
</feature>
<feature type="transmembrane region" description="Helical" evidence="11">
    <location>
        <begin position="148"/>
        <end position="168"/>
    </location>
</feature>
<evidence type="ECO:0000313" key="13">
    <source>
        <dbReference type="EMBL" id="KAG5679840.1"/>
    </source>
</evidence>
<dbReference type="InterPro" id="IPR017452">
    <property type="entry name" value="GPCR_Rhodpsn_7TM"/>
</dbReference>
<feature type="transmembrane region" description="Helical" evidence="11">
    <location>
        <begin position="108"/>
        <end position="136"/>
    </location>
</feature>
<accession>A0A9J6CDC4</accession>
<dbReference type="PANTHER" id="PTHR24243:SF233">
    <property type="entry name" value="THYROTROPIN-RELEASING HORMONE RECEPTOR"/>
    <property type="match status" value="1"/>
</dbReference>
<feature type="transmembrane region" description="Helical" evidence="11">
    <location>
        <begin position="278"/>
        <end position="302"/>
    </location>
</feature>
<name>A0A9J6CDC4_POLVA</name>
<evidence type="ECO:0000256" key="2">
    <source>
        <dbReference type="ARBA" id="ARBA00010663"/>
    </source>
</evidence>
<evidence type="ECO:0000256" key="7">
    <source>
        <dbReference type="ARBA" id="ARBA00023170"/>
    </source>
</evidence>
<dbReference type="Pfam" id="PF00001">
    <property type="entry name" value="7tm_1"/>
    <property type="match status" value="1"/>
</dbReference>
<dbReference type="GO" id="GO:0004930">
    <property type="term" value="F:G protein-coupled receptor activity"/>
    <property type="evidence" value="ECO:0007669"/>
    <property type="project" value="UniProtKB-KW"/>
</dbReference>
<evidence type="ECO:0000256" key="11">
    <source>
        <dbReference type="SAM" id="Phobius"/>
    </source>
</evidence>
<keyword evidence="8 9" id="KW-0807">Transducer</keyword>
<dbReference type="InterPro" id="IPR000276">
    <property type="entry name" value="GPCR_Rhodpsn"/>
</dbReference>
<evidence type="ECO:0000313" key="14">
    <source>
        <dbReference type="Proteomes" id="UP001107558"/>
    </source>
</evidence>
<feature type="domain" description="G-protein coupled receptors family 1 profile" evidence="12">
    <location>
        <begin position="127"/>
        <end position="397"/>
    </location>
</feature>
<organism evidence="13 14">
    <name type="scientific">Polypedilum vanderplanki</name>
    <name type="common">Sleeping chironomid midge</name>
    <dbReference type="NCBI Taxonomy" id="319348"/>
    <lineage>
        <taxon>Eukaryota</taxon>
        <taxon>Metazoa</taxon>
        <taxon>Ecdysozoa</taxon>
        <taxon>Arthropoda</taxon>
        <taxon>Hexapoda</taxon>
        <taxon>Insecta</taxon>
        <taxon>Pterygota</taxon>
        <taxon>Neoptera</taxon>
        <taxon>Endopterygota</taxon>
        <taxon>Diptera</taxon>
        <taxon>Nematocera</taxon>
        <taxon>Chironomoidea</taxon>
        <taxon>Chironomidae</taxon>
        <taxon>Chironominae</taxon>
        <taxon>Polypedilum</taxon>
        <taxon>Polypedilum</taxon>
    </lineage>
</organism>
<comment type="caution">
    <text evidence="13">The sequence shown here is derived from an EMBL/GenBank/DDBJ whole genome shotgun (WGS) entry which is preliminary data.</text>
</comment>
<evidence type="ECO:0000256" key="1">
    <source>
        <dbReference type="ARBA" id="ARBA00004141"/>
    </source>
</evidence>
<dbReference type="EMBL" id="JADBJN010000001">
    <property type="protein sequence ID" value="KAG5679840.1"/>
    <property type="molecule type" value="Genomic_DNA"/>
</dbReference>
<keyword evidence="6 11" id="KW-0472">Membrane</keyword>
<dbReference type="PRINTS" id="PR00237">
    <property type="entry name" value="GPCRRHODOPSN"/>
</dbReference>
<feature type="region of interest" description="Disordered" evidence="10">
    <location>
        <begin position="435"/>
        <end position="455"/>
    </location>
</feature>
<dbReference type="Proteomes" id="UP001107558">
    <property type="component" value="Chromosome 1"/>
</dbReference>
<comment type="subcellular location">
    <subcellularLocation>
        <location evidence="1">Membrane</location>
        <topology evidence="1">Multi-pass membrane protein</topology>
    </subcellularLocation>
</comment>
<dbReference type="CDD" id="cd14997">
    <property type="entry name" value="7tmA_ETH-R"/>
    <property type="match status" value="1"/>
</dbReference>
<dbReference type="PROSITE" id="PS50262">
    <property type="entry name" value="G_PROTEIN_RECEP_F1_2"/>
    <property type="match status" value="1"/>
</dbReference>
<sequence>MKSDSISTIENELFAHVFNSGGWEEGNEFSSNVLGITDDDDTIIENSDNDKDNYDIITENVIRAAAEFFLTNNTVKDVNGNIKLLPSINSTDFYVDQNTTYEPKIPEYITLTSMIFCIAIMCTGVIGNLMVPIVILKTKDMRNSTNIFLINLSIADLLVLLICTPTVLVEVNSPPETWVLGKEMCKLVPFIELAVAHASILTILAISFERYYAICEPLKAGYVCTKTRALSICILCWVVAGMFTSPILEIASYEIADYYDGTKVYVCLTNVESFWSSFFFLGSILVFFLIPLFILIVLYSVIAKHLMANPSLISTHSNRSNFIKYRKQVILMLFAVVVSFFTCLLPFKAFTLWIILIPTDTLNYLLSDQKNIEIYYSVLYFCRNMFYLSSAINPILYSLTSSKFREGFLNLLKCKPLLRATSWSDNTRKLTFHTTSTNLSSSHQQQNNNNNNNNTAVVESRMNNIIDDAKSQPEKCVTITFSCDADVAENSKIKINTLKRKRNDENEMTNIPAESDRMLNENV</sequence>
<evidence type="ECO:0000256" key="5">
    <source>
        <dbReference type="ARBA" id="ARBA00023040"/>
    </source>
</evidence>
<evidence type="ECO:0000256" key="8">
    <source>
        <dbReference type="ARBA" id="ARBA00023224"/>
    </source>
</evidence>
<gene>
    <name evidence="13" type="ORF">PVAND_009377</name>
</gene>
<keyword evidence="7 9" id="KW-0675">Receptor</keyword>
<comment type="similarity">
    <text evidence="2 9">Belongs to the G-protein coupled receptor 1 family.</text>
</comment>
<keyword evidence="4 11" id="KW-1133">Transmembrane helix</keyword>
<dbReference type="PROSITE" id="PS00237">
    <property type="entry name" value="G_PROTEIN_RECEP_F1_1"/>
    <property type="match status" value="1"/>
</dbReference>
<evidence type="ECO:0000256" key="10">
    <source>
        <dbReference type="SAM" id="MobiDB-lite"/>
    </source>
</evidence>
<evidence type="ECO:0000256" key="6">
    <source>
        <dbReference type="ARBA" id="ARBA00023136"/>
    </source>
</evidence>
<dbReference type="GO" id="GO:0005886">
    <property type="term" value="C:plasma membrane"/>
    <property type="evidence" value="ECO:0007669"/>
    <property type="project" value="TreeGrafter"/>
</dbReference>
<protein>
    <recommendedName>
        <fullName evidence="12">G-protein coupled receptors family 1 profile domain-containing protein</fullName>
    </recommendedName>
</protein>
<dbReference type="Gene3D" id="1.20.1070.10">
    <property type="entry name" value="Rhodopsin 7-helix transmembrane proteins"/>
    <property type="match status" value="1"/>
</dbReference>
<dbReference type="SUPFAM" id="SSF81321">
    <property type="entry name" value="Family A G protein-coupled receptor-like"/>
    <property type="match status" value="1"/>
</dbReference>
<dbReference type="AlphaFoldDB" id="A0A9J6CDC4"/>
<keyword evidence="5 9" id="KW-0297">G-protein coupled receptor</keyword>
<feature type="transmembrane region" description="Helical" evidence="11">
    <location>
        <begin position="329"/>
        <end position="354"/>
    </location>
</feature>
<evidence type="ECO:0000256" key="9">
    <source>
        <dbReference type="RuleBase" id="RU000688"/>
    </source>
</evidence>